<gene>
    <name evidence="1" type="ORF">CTZ28_29550</name>
</gene>
<dbReference type="AlphaFoldDB" id="A0A3M0I6A7"/>
<accession>A0A3M0I6A7</accession>
<dbReference type="Proteomes" id="UP000270471">
    <property type="component" value="Unassembled WGS sequence"/>
</dbReference>
<proteinExistence type="predicted"/>
<reference evidence="1 2" key="1">
    <citation type="submission" date="2017-11" db="EMBL/GenBank/DDBJ databases">
        <title>Draft genome of actinobacteria isolated from guarana (Paullinia cupana (Mart.) Ducke.</title>
        <authorList>
            <person name="Siqueira K.A."/>
            <person name="Liotti R.G."/>
            <person name="Mendes T.A.O."/>
            <person name="Soares M.A."/>
        </authorList>
    </citation>
    <scope>NUCLEOTIDE SEQUENCE [LARGE SCALE GENOMIC DNA]</scope>
    <source>
        <strain evidence="1 2">193</strain>
    </source>
</reference>
<evidence type="ECO:0000313" key="1">
    <source>
        <dbReference type="EMBL" id="RMB82293.1"/>
    </source>
</evidence>
<protein>
    <submittedName>
        <fullName evidence="1">Toxin Doc</fullName>
    </submittedName>
</protein>
<dbReference type="EMBL" id="PENI01000023">
    <property type="protein sequence ID" value="RMB82293.1"/>
    <property type="molecule type" value="Genomic_DNA"/>
</dbReference>
<keyword evidence="2" id="KW-1185">Reference proteome</keyword>
<comment type="caution">
    <text evidence="1">The sequence shown here is derived from an EMBL/GenBank/DDBJ whole genome shotgun (WGS) entry which is preliminary data.</text>
</comment>
<name>A0A3M0I6A7_9ACTN</name>
<sequence>MSGPELYVDYRWFLERQEELLPDDLTVNDFSVLVGMAARHRVDPPRHDQHSDAYWRAAVFLEECVLLRPLPARNEVFGYGVAIAYLEASGQRVDTKFELWRELIYDIRALHVDSYEVADRLRSWCSTG</sequence>
<dbReference type="RefSeq" id="WP_121892813.1">
    <property type="nucleotide sequence ID" value="NZ_JBEXWZ010000011.1"/>
</dbReference>
<organism evidence="1 2">
    <name type="scientific">Streptomyces shenzhenensis</name>
    <dbReference type="NCBI Taxonomy" id="943815"/>
    <lineage>
        <taxon>Bacteria</taxon>
        <taxon>Bacillati</taxon>
        <taxon>Actinomycetota</taxon>
        <taxon>Actinomycetes</taxon>
        <taxon>Kitasatosporales</taxon>
        <taxon>Streptomycetaceae</taxon>
        <taxon>Streptomyces</taxon>
    </lineage>
</organism>
<dbReference type="OrthoDB" id="3870539at2"/>
<evidence type="ECO:0000313" key="2">
    <source>
        <dbReference type="Proteomes" id="UP000270471"/>
    </source>
</evidence>